<organism evidence="3 4">
    <name type="scientific">Apiospora kogelbergensis</name>
    <dbReference type="NCBI Taxonomy" id="1337665"/>
    <lineage>
        <taxon>Eukaryota</taxon>
        <taxon>Fungi</taxon>
        <taxon>Dikarya</taxon>
        <taxon>Ascomycota</taxon>
        <taxon>Pezizomycotina</taxon>
        <taxon>Sordariomycetes</taxon>
        <taxon>Xylariomycetidae</taxon>
        <taxon>Amphisphaeriales</taxon>
        <taxon>Apiosporaceae</taxon>
        <taxon>Apiospora</taxon>
    </lineage>
</organism>
<evidence type="ECO:0000259" key="2">
    <source>
        <dbReference type="Pfam" id="PF23395"/>
    </source>
</evidence>
<dbReference type="InterPro" id="IPR055528">
    <property type="entry name" value="DUF7102"/>
</dbReference>
<sequence length="909" mass="100841">MAQADLRPLGGRTPGVEIPVDEYARQNELTIDFLSYNPSSEVTPAASLLLQSTCLGQAEDDDLLPKLHIPFRLSPDEPPVISKDSVNFLNSVARREDDEVVMRRAIQTSCASQIRHLKMELPLLESDHEADWRKLLRDVRSTTSVNLYSNMLPFEPLEISSDEAPQYPESAYSFRSQLQLDARNYQLVLTHDTLRYLATALAIDKNTDVQERLLLDGMSHHKPIASREITPPVSPLLMPKELYTPGSDRCQIPFASDPSSLLEDDLKAAQSVLFAASSPPILGIPDLPPASEVETLTPVTRSTESLKVEQPLIPSNPISSPKKHTIDLREAAGSVNLACDTDCDLEHYARKDIPELFSDELLEELKASAFPANMAVEQERLEHADAIARVQVPIMNFTIPEPEWKGLGGDRSRHVKHLLQAFGMAVTKWKGNHRERDYWWAPFPSSLRLVSFDESLDGDTELIHGDLLRMLNDAEFSTAASYVWKRPGLAILRELDNEDEEEVLQVGGNGEPTGSPGIQTLLRKRKFELDTADRDTSLPLINASDVNPVRHPNQAQSTDTARRTNLLVGNDDPNATSALLANYVDLHTSKRRKNEISSFFSPRKPVQAEMKAIIDRRIENHTKDNGSSLSAMRPIEKLKSAPVPSLGEPSGSTKIIVTLSLGPGMLGWIEKLLPEAELIERDFDRWNTVAWDRNMVSRSPIISHLAAEADVIVSPATGIILTSLLKVIQKPLPGQKSETAIRGRIEKVSTRYERLIVLVSQANRVDESTRDLSASECASFAGFSGFVLGLNPDSQVYFVGGGEETLSKWLVALIRRHSPEAAEVQSLLLEEETTWELILRRAGMNAYAAQIILAELKAITIRGPQGQAMGELQRFILMTPQERIAQFSPLMGGSNVLARVGSVIDAQWE</sequence>
<gene>
    <name evidence="3" type="ORF">PG999_008864</name>
</gene>
<dbReference type="InterPro" id="IPR057559">
    <property type="entry name" value="SAM_6"/>
</dbReference>
<name>A0AAW0QMX5_9PEZI</name>
<evidence type="ECO:0000313" key="4">
    <source>
        <dbReference type="Proteomes" id="UP001392437"/>
    </source>
</evidence>
<evidence type="ECO:0000259" key="1">
    <source>
        <dbReference type="Pfam" id="PF23394"/>
    </source>
</evidence>
<protein>
    <submittedName>
        <fullName evidence="3">Uncharacterized protein</fullName>
    </submittedName>
</protein>
<keyword evidence="4" id="KW-1185">Reference proteome</keyword>
<feature type="domain" description="DUF7102" evidence="1">
    <location>
        <begin position="666"/>
        <end position="820"/>
    </location>
</feature>
<proteinExistence type="predicted"/>
<comment type="caution">
    <text evidence="3">The sequence shown here is derived from an EMBL/GenBank/DDBJ whole genome shotgun (WGS) entry which is preliminary data.</text>
</comment>
<feature type="domain" description="SAM-like" evidence="2">
    <location>
        <begin position="829"/>
        <end position="904"/>
    </location>
</feature>
<dbReference type="Pfam" id="PF23395">
    <property type="entry name" value="SAM_6"/>
    <property type="match status" value="1"/>
</dbReference>
<dbReference type="EMBL" id="JAQQWP010000008">
    <property type="protein sequence ID" value="KAK8105505.1"/>
    <property type="molecule type" value="Genomic_DNA"/>
</dbReference>
<dbReference type="Pfam" id="PF23394">
    <property type="entry name" value="DUF7102"/>
    <property type="match status" value="1"/>
</dbReference>
<evidence type="ECO:0000313" key="3">
    <source>
        <dbReference type="EMBL" id="KAK8105505.1"/>
    </source>
</evidence>
<accession>A0AAW0QMX5</accession>
<dbReference type="AlphaFoldDB" id="A0AAW0QMX5"/>
<reference evidence="3 4" key="1">
    <citation type="submission" date="2023-01" db="EMBL/GenBank/DDBJ databases">
        <title>Analysis of 21 Apiospora genomes using comparative genomics revels a genus with tremendous synthesis potential of carbohydrate active enzymes and secondary metabolites.</title>
        <authorList>
            <person name="Sorensen T."/>
        </authorList>
    </citation>
    <scope>NUCLEOTIDE SEQUENCE [LARGE SCALE GENOMIC DNA]</scope>
    <source>
        <strain evidence="3 4">CBS 117206</strain>
    </source>
</reference>
<dbReference type="Proteomes" id="UP001392437">
    <property type="component" value="Unassembled WGS sequence"/>
</dbReference>